<dbReference type="GO" id="GO:0010181">
    <property type="term" value="F:FMN binding"/>
    <property type="evidence" value="ECO:0007669"/>
    <property type="project" value="TreeGrafter"/>
</dbReference>
<dbReference type="EMBL" id="FUYX01000007">
    <property type="protein sequence ID" value="SKB89853.1"/>
    <property type="molecule type" value="Genomic_DNA"/>
</dbReference>
<protein>
    <submittedName>
        <fullName evidence="2 3">FMN reductase</fullName>
    </submittedName>
</protein>
<evidence type="ECO:0000313" key="4">
    <source>
        <dbReference type="Proteomes" id="UP000051562"/>
    </source>
</evidence>
<proteinExistence type="predicted"/>
<name>A0A0Q3I8D8_9HYPH</name>
<dbReference type="InterPro" id="IPR050712">
    <property type="entry name" value="NAD(P)H-dep_reductase"/>
</dbReference>
<dbReference type="AlphaFoldDB" id="A0A0Q3I8D8"/>
<accession>A0A0Q3I8D8</accession>
<dbReference type="OrthoDB" id="9812295at2"/>
<dbReference type="EMBL" id="LMAR01000028">
    <property type="protein sequence ID" value="KQK31125.1"/>
    <property type="molecule type" value="Genomic_DNA"/>
</dbReference>
<feature type="domain" description="NADPH-dependent FMN reductase-like" evidence="1">
    <location>
        <begin position="10"/>
        <end position="146"/>
    </location>
</feature>
<dbReference type="Proteomes" id="UP000190130">
    <property type="component" value="Unassembled WGS sequence"/>
</dbReference>
<dbReference type="Pfam" id="PF03358">
    <property type="entry name" value="FMN_red"/>
    <property type="match status" value="1"/>
</dbReference>
<dbReference type="InterPro" id="IPR005025">
    <property type="entry name" value="FMN_Rdtase-like_dom"/>
</dbReference>
<reference evidence="3 5" key="2">
    <citation type="submission" date="2017-02" db="EMBL/GenBank/DDBJ databases">
        <authorList>
            <person name="Peterson S.W."/>
        </authorList>
    </citation>
    <scope>NUCLEOTIDE SEQUENCE [LARGE SCALE GENOMIC DNA]</scope>
    <source>
        <strain evidence="3 5">DSM 9653</strain>
    </source>
</reference>
<dbReference type="InterPro" id="IPR029039">
    <property type="entry name" value="Flavoprotein-like_sf"/>
</dbReference>
<dbReference type="Gene3D" id="3.40.50.360">
    <property type="match status" value="1"/>
</dbReference>
<sequence length="197" mass="21549">MHQKVDTRIRLALIYGSSREGRFCDKVAGWAISQIQGDGPFDLAVIDPGEIDLPPRHVSGGHPALEELRQVIGWADGFVVVTPEYNRGYPAILKFLIDAVGPEWRGKPVGFISYGGISGGLRAVEQLRLVFGELHAAPIRDGVAFADVWSRFDAEGQLLNADRAEQAMATMLAQLHWWASALRKARASVPYGQFAPA</sequence>
<dbReference type="PANTHER" id="PTHR30543">
    <property type="entry name" value="CHROMATE REDUCTASE"/>
    <property type="match status" value="1"/>
</dbReference>
<dbReference type="GO" id="GO:0016491">
    <property type="term" value="F:oxidoreductase activity"/>
    <property type="evidence" value="ECO:0007669"/>
    <property type="project" value="InterPro"/>
</dbReference>
<keyword evidence="4" id="KW-1185">Reference proteome</keyword>
<gene>
    <name evidence="2" type="ORF">ARD30_10970</name>
    <name evidence="3" type="ORF">SAMN05660750_02874</name>
</gene>
<dbReference type="Proteomes" id="UP000051562">
    <property type="component" value="Unassembled WGS sequence"/>
</dbReference>
<reference evidence="2 4" key="1">
    <citation type="submission" date="2015-10" db="EMBL/GenBank/DDBJ databases">
        <title>Draft genome of Bosea thiooxidans.</title>
        <authorList>
            <person name="Wang X."/>
        </authorList>
    </citation>
    <scope>NUCLEOTIDE SEQUENCE [LARGE SCALE GENOMIC DNA]</scope>
    <source>
        <strain evidence="2 4">CGMCC 9174</strain>
    </source>
</reference>
<evidence type="ECO:0000259" key="1">
    <source>
        <dbReference type="Pfam" id="PF03358"/>
    </source>
</evidence>
<evidence type="ECO:0000313" key="5">
    <source>
        <dbReference type="Proteomes" id="UP000190130"/>
    </source>
</evidence>
<dbReference type="STRING" id="53254.SAMN05660750_02874"/>
<dbReference type="RefSeq" id="WP_055727621.1">
    <property type="nucleotide sequence ID" value="NZ_FUYX01000007.1"/>
</dbReference>
<dbReference type="SUPFAM" id="SSF52218">
    <property type="entry name" value="Flavoproteins"/>
    <property type="match status" value="1"/>
</dbReference>
<evidence type="ECO:0000313" key="2">
    <source>
        <dbReference type="EMBL" id="KQK31125.1"/>
    </source>
</evidence>
<dbReference type="PANTHER" id="PTHR30543:SF21">
    <property type="entry name" value="NAD(P)H-DEPENDENT FMN REDUCTASE LOT6"/>
    <property type="match status" value="1"/>
</dbReference>
<evidence type="ECO:0000313" key="3">
    <source>
        <dbReference type="EMBL" id="SKB89853.1"/>
    </source>
</evidence>
<organism evidence="2 4">
    <name type="scientific">Bosea thiooxidans</name>
    <dbReference type="NCBI Taxonomy" id="53254"/>
    <lineage>
        <taxon>Bacteria</taxon>
        <taxon>Pseudomonadati</taxon>
        <taxon>Pseudomonadota</taxon>
        <taxon>Alphaproteobacteria</taxon>
        <taxon>Hyphomicrobiales</taxon>
        <taxon>Boseaceae</taxon>
        <taxon>Bosea</taxon>
    </lineage>
</organism>
<dbReference type="GO" id="GO:0005829">
    <property type="term" value="C:cytosol"/>
    <property type="evidence" value="ECO:0007669"/>
    <property type="project" value="TreeGrafter"/>
</dbReference>